<reference evidence="2" key="1">
    <citation type="submission" date="2025-08" db="UniProtKB">
        <authorList>
            <consortium name="RefSeq"/>
        </authorList>
    </citation>
    <scope>IDENTIFICATION</scope>
</reference>
<dbReference type="OrthoDB" id="1752268at2759"/>
<dbReference type="KEGG" id="nta:107814802"/>
<dbReference type="OMA" id="SCKSSAH"/>
<dbReference type="RefSeq" id="XP_016495746.1">
    <property type="nucleotide sequence ID" value="XM_016640260.1"/>
</dbReference>
<accession>A0A1S4C3J5</accession>
<name>A0A1S4C3J5_TOBAC</name>
<dbReference type="PANTHER" id="PTHR33223:SF11">
    <property type="entry name" value="ELEMENT PROTEIN, PUTATIVE-RELATED"/>
    <property type="match status" value="1"/>
</dbReference>
<evidence type="ECO:0000313" key="2">
    <source>
        <dbReference type="RefSeq" id="XP_016495746.1"/>
    </source>
</evidence>
<feature type="domain" description="Retrotransposon gag" evidence="1">
    <location>
        <begin position="3"/>
        <end position="81"/>
    </location>
</feature>
<organism evidence="2">
    <name type="scientific">Nicotiana tabacum</name>
    <name type="common">Common tobacco</name>
    <dbReference type="NCBI Taxonomy" id="4097"/>
    <lineage>
        <taxon>Eukaryota</taxon>
        <taxon>Viridiplantae</taxon>
        <taxon>Streptophyta</taxon>
        <taxon>Embryophyta</taxon>
        <taxon>Tracheophyta</taxon>
        <taxon>Spermatophyta</taxon>
        <taxon>Magnoliopsida</taxon>
        <taxon>eudicotyledons</taxon>
        <taxon>Gunneridae</taxon>
        <taxon>Pentapetalae</taxon>
        <taxon>asterids</taxon>
        <taxon>lamiids</taxon>
        <taxon>Solanales</taxon>
        <taxon>Solanaceae</taxon>
        <taxon>Nicotianoideae</taxon>
        <taxon>Nicotianeae</taxon>
        <taxon>Nicotiana</taxon>
    </lineage>
</organism>
<sequence>MIWYYNFPPNAIDSFTMLADSFVKAYVRAIKVEIRKSKLFKVKQEDNEILREFVSRFQMECMYLPPVADDWAVQAFTQGLNVRSSVNSQQLKQNLIKYPAVTWADVHNRRNDRGQSSRGLMSKSGFDRNVEPNEAPRLLEYNFNVDASAIVSSIGRIKDNRWPRPLQTDPVQRNLNQMCKYHGTHGHKTEDCRQLREKVARLFNEGHLREFLSDRAKNHFRNRDSNKQNEQDEPQHVIYMIVGGVDIPQRPVFNLTKVSITREKWTRDYVLEGTMSFNDEDANGILQPHNNALVNETFEVREDQMQRYLDKLQFDPGLEKQIRRVFKEWETLIRPKRVESFAHKGSTIHPIRRWNVVQKDVRWSISDMSGTGRYRIRPKGGPRGHLREPFWCRIIGPQSDQSRILLDRHG</sequence>
<dbReference type="Pfam" id="PF03732">
    <property type="entry name" value="Retrotrans_gag"/>
    <property type="match status" value="1"/>
</dbReference>
<evidence type="ECO:0000259" key="1">
    <source>
        <dbReference type="Pfam" id="PF03732"/>
    </source>
</evidence>
<dbReference type="PaxDb" id="4097-A0A1S4C3J5"/>
<gene>
    <name evidence="2" type="primary">LOC107814802</name>
</gene>
<proteinExistence type="predicted"/>
<protein>
    <recommendedName>
        <fullName evidence="1">Retrotransposon gag domain-containing protein</fullName>
    </recommendedName>
</protein>
<dbReference type="AlphaFoldDB" id="A0A1S4C3J5"/>
<dbReference type="PANTHER" id="PTHR33223">
    <property type="entry name" value="CCHC-TYPE DOMAIN-CONTAINING PROTEIN"/>
    <property type="match status" value="1"/>
</dbReference>
<dbReference type="InterPro" id="IPR005162">
    <property type="entry name" value="Retrotrans_gag_dom"/>
</dbReference>